<feature type="active site" evidence="7">
    <location>
        <position position="59"/>
    </location>
</feature>
<dbReference type="GO" id="GO:0043633">
    <property type="term" value="P:polyadenylation-dependent RNA catabolic process"/>
    <property type="evidence" value="ECO:0007669"/>
    <property type="project" value="InterPro"/>
</dbReference>
<keyword evidence="4 7" id="KW-0067">ATP-binding</keyword>
<feature type="domain" description="Poly A polymerase head" evidence="10">
    <location>
        <begin position="39"/>
        <end position="162"/>
    </location>
</feature>
<dbReference type="InterPro" id="IPR032828">
    <property type="entry name" value="PolyA_RNA-bd"/>
</dbReference>
<dbReference type="EMBL" id="CP001804">
    <property type="protein sequence ID" value="ACY18524.1"/>
    <property type="molecule type" value="Genomic_DNA"/>
</dbReference>
<dbReference type="Pfam" id="PF01743">
    <property type="entry name" value="PolyA_pol"/>
    <property type="match status" value="1"/>
</dbReference>
<evidence type="ECO:0000259" key="11">
    <source>
        <dbReference type="Pfam" id="PF12626"/>
    </source>
</evidence>
<dbReference type="SUPFAM" id="SSF81891">
    <property type="entry name" value="Poly A polymerase C-terminal region-like"/>
    <property type="match status" value="1"/>
</dbReference>
<keyword evidence="14" id="KW-1185">Reference proteome</keyword>
<dbReference type="InterPro" id="IPR043519">
    <property type="entry name" value="NT_sf"/>
</dbReference>
<keyword evidence="1 7" id="KW-0507">mRNA processing</keyword>
<reference evidence="13 14" key="1">
    <citation type="journal article" date="2010" name="Stand. Genomic Sci.">
        <title>Complete genome sequence of Haliangium ochraceum type strain (SMP-2).</title>
        <authorList>
            <consortium name="US DOE Joint Genome Institute (JGI-PGF)"/>
            <person name="Ivanova N."/>
            <person name="Daum C."/>
            <person name="Lang E."/>
            <person name="Abt B."/>
            <person name="Kopitz M."/>
            <person name="Saunders E."/>
            <person name="Lapidus A."/>
            <person name="Lucas S."/>
            <person name="Glavina Del Rio T."/>
            <person name="Nolan M."/>
            <person name="Tice H."/>
            <person name="Copeland A."/>
            <person name="Cheng J.F."/>
            <person name="Chen F."/>
            <person name="Bruce D."/>
            <person name="Goodwin L."/>
            <person name="Pitluck S."/>
            <person name="Mavromatis K."/>
            <person name="Pati A."/>
            <person name="Mikhailova N."/>
            <person name="Chen A."/>
            <person name="Palaniappan K."/>
            <person name="Land M."/>
            <person name="Hauser L."/>
            <person name="Chang Y.J."/>
            <person name="Jeffries C.D."/>
            <person name="Detter J.C."/>
            <person name="Brettin T."/>
            <person name="Rohde M."/>
            <person name="Goker M."/>
            <person name="Bristow J."/>
            <person name="Markowitz V."/>
            <person name="Eisen J.A."/>
            <person name="Hugenholtz P."/>
            <person name="Kyrpides N.C."/>
            <person name="Klenk H.P."/>
        </authorList>
    </citation>
    <scope>NUCLEOTIDE SEQUENCE [LARGE SCALE GENOMIC DNA]</scope>
    <source>
        <strain evidence="14">DSM 14365 / CIP 107738 / JCM 11303 / AJ 13395 / SMP-2</strain>
    </source>
</reference>
<dbReference type="AlphaFoldDB" id="D0LK17"/>
<dbReference type="GO" id="GO:0005524">
    <property type="term" value="F:ATP binding"/>
    <property type="evidence" value="ECO:0007669"/>
    <property type="project" value="UniProtKB-UniRule"/>
</dbReference>
<feature type="domain" description="tRNA nucleotidyltransferase/poly(A) polymerase RNA and SrmB- binding" evidence="12">
    <location>
        <begin position="189"/>
        <end position="240"/>
    </location>
</feature>
<dbReference type="Pfam" id="PF12626">
    <property type="entry name" value="PolyA_pol_arg_C"/>
    <property type="match status" value="1"/>
</dbReference>
<comment type="function">
    <text evidence="7">Adds poly(A) tail to the 3' end of many RNAs, which usually targets these RNAs for decay. Plays a significant role in the global control of gene expression, through influencing the rate of transcript degradation, and in the general RNA quality control.</text>
</comment>
<dbReference type="InterPro" id="IPR052191">
    <property type="entry name" value="tRNA_ntf/polyA_polymerase_I"/>
</dbReference>
<protein>
    <recommendedName>
        <fullName evidence="7">Poly(A) polymerase I</fullName>
        <shortName evidence="7">PAP I</shortName>
        <ecNumber evidence="7">2.7.7.19</ecNumber>
    </recommendedName>
</protein>
<dbReference type="Proteomes" id="UP000001880">
    <property type="component" value="Chromosome"/>
</dbReference>
<feature type="compositionally biased region" description="Basic and acidic residues" evidence="9">
    <location>
        <begin position="459"/>
        <end position="470"/>
    </location>
</feature>
<dbReference type="SUPFAM" id="SSF81301">
    <property type="entry name" value="Nucleotidyltransferase"/>
    <property type="match status" value="1"/>
</dbReference>
<dbReference type="CDD" id="cd05398">
    <property type="entry name" value="NT_ClassII-CCAase"/>
    <property type="match status" value="1"/>
</dbReference>
<feature type="region of interest" description="Disordered" evidence="9">
    <location>
        <begin position="255"/>
        <end position="294"/>
    </location>
</feature>
<comment type="catalytic activity">
    <reaction evidence="7">
        <text>RNA(n) + ATP = RNA(n)-3'-adenine ribonucleotide + diphosphate</text>
        <dbReference type="Rhea" id="RHEA:11332"/>
        <dbReference type="Rhea" id="RHEA-COMP:14527"/>
        <dbReference type="Rhea" id="RHEA-COMP:17347"/>
        <dbReference type="ChEBI" id="CHEBI:30616"/>
        <dbReference type="ChEBI" id="CHEBI:33019"/>
        <dbReference type="ChEBI" id="CHEBI:140395"/>
        <dbReference type="ChEBI" id="CHEBI:173115"/>
        <dbReference type="EC" id="2.7.7.19"/>
    </reaction>
</comment>
<dbReference type="GO" id="GO:0006397">
    <property type="term" value="P:mRNA processing"/>
    <property type="evidence" value="ECO:0007669"/>
    <property type="project" value="UniProtKB-KW"/>
</dbReference>
<dbReference type="HAMAP" id="MF_00957">
    <property type="entry name" value="PolyA_pol"/>
    <property type="match status" value="1"/>
</dbReference>
<accession>D0LK17</accession>
<dbReference type="Gene3D" id="1.10.3090.10">
    <property type="entry name" value="cca-adding enzyme, domain 2"/>
    <property type="match status" value="2"/>
</dbReference>
<evidence type="ECO:0000256" key="9">
    <source>
        <dbReference type="SAM" id="MobiDB-lite"/>
    </source>
</evidence>
<dbReference type="GO" id="GO:1990817">
    <property type="term" value="F:poly(A) RNA polymerase activity"/>
    <property type="evidence" value="ECO:0007669"/>
    <property type="project" value="UniProtKB-UniRule"/>
</dbReference>
<evidence type="ECO:0000259" key="12">
    <source>
        <dbReference type="Pfam" id="PF12627"/>
    </source>
</evidence>
<gene>
    <name evidence="7" type="primary">pcnB</name>
    <name evidence="13" type="ordered locus">Hoch_6049</name>
</gene>
<evidence type="ECO:0000256" key="5">
    <source>
        <dbReference type="ARBA" id="ARBA00022884"/>
    </source>
</evidence>
<evidence type="ECO:0000256" key="6">
    <source>
        <dbReference type="ARBA" id="ARBA00023163"/>
    </source>
</evidence>
<feature type="region of interest" description="Disordered" evidence="9">
    <location>
        <begin position="459"/>
        <end position="495"/>
    </location>
</feature>
<evidence type="ECO:0000313" key="14">
    <source>
        <dbReference type="Proteomes" id="UP000001880"/>
    </source>
</evidence>
<feature type="compositionally biased region" description="Basic residues" evidence="9">
    <location>
        <begin position="471"/>
        <end position="483"/>
    </location>
</feature>
<evidence type="ECO:0000256" key="2">
    <source>
        <dbReference type="ARBA" id="ARBA00022679"/>
    </source>
</evidence>
<feature type="active site" evidence="7">
    <location>
        <position position="57"/>
    </location>
</feature>
<dbReference type="InterPro" id="IPR025866">
    <property type="entry name" value="PolyA_pol_arg_C_dom"/>
</dbReference>
<dbReference type="KEGG" id="hoh:Hoch_6049"/>
<evidence type="ECO:0000259" key="10">
    <source>
        <dbReference type="Pfam" id="PF01743"/>
    </source>
</evidence>
<dbReference type="PANTHER" id="PTHR43051">
    <property type="entry name" value="POLYNUCLEOTIDE ADENYLYLTRANSFERASE FAMILY PROTEIN"/>
    <property type="match status" value="1"/>
</dbReference>
<keyword evidence="6 7" id="KW-0804">Transcription</keyword>
<dbReference type="NCBIfam" id="TIGR01942">
    <property type="entry name" value="pcnB"/>
    <property type="match status" value="1"/>
</dbReference>
<comment type="similarity">
    <text evidence="7 8">Belongs to the tRNA nucleotidyltransferase/poly(A) polymerase family.</text>
</comment>
<evidence type="ECO:0000313" key="13">
    <source>
        <dbReference type="EMBL" id="ACY18524.1"/>
    </source>
</evidence>
<keyword evidence="5 7" id="KW-0694">RNA-binding</keyword>
<sequence>MLPLARRDNGCNAMRLDPARIDADADRVVRRLTRHGHKAYLVGGCVRDLLLDRNPKDFDVATSATPNQIRDIFRNCRIIGRRFRLAHVFFGDKIIETSTFRASPKHDDEGELLIRHDNVFGSATEDARRRDFTINGLFYDVRAEEVIDYVGGADDLDSRLVRTIGDPDIRFREDPVRMLRAIKFAARLGFDIEEQTYEALVRHRDEIRKCSPVRVGEEVYRLLRGGAARRSMELLHETGIDVVLSGRLAALFAGEPSEAPQRRAAGDGDGEPNELGDEPGDEFDNEFGDEFDDEPMDEEEAGWYATWQPQAPLRLGFLPNQEQVAERREHCWRMLDLLDEQVAQGESLSNSLLMAALLSPFVFDELMQPGMRPNDAGAVIEELAHPLFQELHVARRDSERTHQILQAQRRITPERRRRGKPGAMVRRDYFGDALTLYELTRQAQEREVGDLSYWHELRKSEVPEERSEPRQRRRRRGGRRRRRFGDDDYQPSANR</sequence>
<dbReference type="HOGENOM" id="CLU_015961_0_1_7"/>
<dbReference type="Pfam" id="PF12627">
    <property type="entry name" value="PolyA_pol_RNAbd"/>
    <property type="match status" value="1"/>
</dbReference>
<dbReference type="eggNOG" id="COG0617">
    <property type="taxonomic scope" value="Bacteria"/>
</dbReference>
<evidence type="ECO:0000256" key="7">
    <source>
        <dbReference type="HAMAP-Rule" id="MF_00957"/>
    </source>
</evidence>
<dbReference type="InterPro" id="IPR002646">
    <property type="entry name" value="PolA_pol_head_dom"/>
</dbReference>
<evidence type="ECO:0000256" key="3">
    <source>
        <dbReference type="ARBA" id="ARBA00022741"/>
    </source>
</evidence>
<feature type="compositionally biased region" description="Acidic residues" evidence="9">
    <location>
        <begin position="268"/>
        <end position="294"/>
    </location>
</feature>
<evidence type="ECO:0000256" key="8">
    <source>
        <dbReference type="RuleBase" id="RU003953"/>
    </source>
</evidence>
<dbReference type="InterPro" id="IPR010206">
    <property type="entry name" value="PolA_pol_I"/>
</dbReference>
<name>D0LK17_HALO1</name>
<dbReference type="STRING" id="502025.Hoch_6049"/>
<keyword evidence="2 7" id="KW-0808">Transferase</keyword>
<dbReference type="EC" id="2.7.7.19" evidence="7"/>
<keyword evidence="13" id="KW-0548">Nucleotidyltransferase</keyword>
<keyword evidence="3 7" id="KW-0547">Nucleotide-binding</keyword>
<dbReference type="Gene3D" id="3.30.460.10">
    <property type="entry name" value="Beta Polymerase, domain 2"/>
    <property type="match status" value="1"/>
</dbReference>
<evidence type="ECO:0000256" key="1">
    <source>
        <dbReference type="ARBA" id="ARBA00022664"/>
    </source>
</evidence>
<dbReference type="GO" id="GO:0003723">
    <property type="term" value="F:RNA binding"/>
    <property type="evidence" value="ECO:0007669"/>
    <property type="project" value="UniProtKB-UniRule"/>
</dbReference>
<organism evidence="13 14">
    <name type="scientific">Haliangium ochraceum (strain DSM 14365 / JCM 11303 / SMP-2)</name>
    <dbReference type="NCBI Taxonomy" id="502025"/>
    <lineage>
        <taxon>Bacteria</taxon>
        <taxon>Pseudomonadati</taxon>
        <taxon>Myxococcota</taxon>
        <taxon>Polyangia</taxon>
        <taxon>Haliangiales</taxon>
        <taxon>Kofleriaceae</taxon>
        <taxon>Haliangium</taxon>
    </lineage>
</organism>
<evidence type="ECO:0000256" key="4">
    <source>
        <dbReference type="ARBA" id="ARBA00022840"/>
    </source>
</evidence>
<feature type="active site" evidence="7">
    <location>
        <position position="131"/>
    </location>
</feature>
<proteinExistence type="inferred from homology"/>
<dbReference type="PANTHER" id="PTHR43051:SF1">
    <property type="entry name" value="POLYNUCLEOTIDE ADENYLYLTRANSFERASE FAMILY PROTEIN"/>
    <property type="match status" value="1"/>
</dbReference>
<feature type="domain" description="Polymerase A arginine-rich C-terminal" evidence="11">
    <location>
        <begin position="380"/>
        <end position="483"/>
    </location>
</feature>